<dbReference type="GO" id="GO:0005247">
    <property type="term" value="F:voltage-gated chloride channel activity"/>
    <property type="evidence" value="ECO:0007669"/>
    <property type="project" value="TreeGrafter"/>
</dbReference>
<dbReference type="OrthoDB" id="6422626at2759"/>
<proteinExistence type="predicted"/>
<dbReference type="PROSITE" id="PS51371">
    <property type="entry name" value="CBS"/>
    <property type="match status" value="1"/>
</dbReference>
<dbReference type="Gene3D" id="3.90.1280.20">
    <property type="match status" value="1"/>
</dbReference>
<evidence type="ECO:0000259" key="4">
    <source>
        <dbReference type="PROSITE" id="PS51371"/>
    </source>
</evidence>
<dbReference type="SUPFAM" id="SSF54631">
    <property type="entry name" value="CBS-domain pair"/>
    <property type="match status" value="1"/>
</dbReference>
<accession>A0A7R9R059</accession>
<dbReference type="GO" id="GO:0005794">
    <property type="term" value="C:Golgi apparatus"/>
    <property type="evidence" value="ECO:0007669"/>
    <property type="project" value="TreeGrafter"/>
</dbReference>
<dbReference type="Proteomes" id="UP000728032">
    <property type="component" value="Unassembled WGS sequence"/>
</dbReference>
<evidence type="ECO:0000313" key="5">
    <source>
        <dbReference type="EMBL" id="CAD7663768.1"/>
    </source>
</evidence>
<protein>
    <recommendedName>
        <fullName evidence="4">CBS domain-containing protein</fullName>
    </recommendedName>
</protein>
<dbReference type="InterPro" id="IPR000644">
    <property type="entry name" value="CBS_dom"/>
</dbReference>
<dbReference type="EMBL" id="OC949205">
    <property type="protein sequence ID" value="CAD7663768.1"/>
    <property type="molecule type" value="Genomic_DNA"/>
</dbReference>
<keyword evidence="2" id="KW-0813">Transport</keyword>
<keyword evidence="2" id="KW-0406">Ion transport</keyword>
<name>A0A7R9R059_9ACAR</name>
<dbReference type="GO" id="GO:0005769">
    <property type="term" value="C:early endosome"/>
    <property type="evidence" value="ECO:0007669"/>
    <property type="project" value="TreeGrafter"/>
</dbReference>
<keyword evidence="3" id="KW-0129">CBS domain</keyword>
<reference evidence="5" key="1">
    <citation type="submission" date="2020-11" db="EMBL/GenBank/DDBJ databases">
        <authorList>
            <person name="Tran Van P."/>
        </authorList>
    </citation>
    <scope>NUCLEOTIDE SEQUENCE</scope>
</reference>
<feature type="domain" description="CBS" evidence="4">
    <location>
        <begin position="1"/>
        <end position="43"/>
    </location>
</feature>
<dbReference type="EMBL" id="CAJPVJ010034380">
    <property type="protein sequence ID" value="CAG2180905.1"/>
    <property type="molecule type" value="Genomic_DNA"/>
</dbReference>
<sequence length="60" mass="7040">METVIDMFRKLGLRQVLVTHNGRLLGIITKKDILLHLKEFEDLDPESLNILYLNSNHCYD</sequence>
<dbReference type="AlphaFoldDB" id="A0A7R9R059"/>
<dbReference type="Pfam" id="PF00571">
    <property type="entry name" value="CBS"/>
    <property type="match status" value="1"/>
</dbReference>
<dbReference type="GO" id="GO:0005886">
    <property type="term" value="C:plasma membrane"/>
    <property type="evidence" value="ECO:0007669"/>
    <property type="project" value="TreeGrafter"/>
</dbReference>
<dbReference type="PANTHER" id="PTHR45711">
    <property type="entry name" value="CHLORIDE CHANNEL PROTEIN"/>
    <property type="match status" value="1"/>
</dbReference>
<gene>
    <name evidence="5" type="ORF">ONB1V03_LOCUS20326</name>
</gene>
<keyword evidence="6" id="KW-1185">Reference proteome</keyword>
<dbReference type="GO" id="GO:0010008">
    <property type="term" value="C:endosome membrane"/>
    <property type="evidence" value="ECO:0007669"/>
    <property type="project" value="UniProtKB-SubCell"/>
</dbReference>
<evidence type="ECO:0000256" key="3">
    <source>
        <dbReference type="PROSITE-ProRule" id="PRU00703"/>
    </source>
</evidence>
<evidence type="ECO:0000256" key="1">
    <source>
        <dbReference type="ARBA" id="ARBA00004337"/>
    </source>
</evidence>
<evidence type="ECO:0000256" key="2">
    <source>
        <dbReference type="ARBA" id="ARBA00023065"/>
    </source>
</evidence>
<organism evidence="5">
    <name type="scientific">Oppiella nova</name>
    <dbReference type="NCBI Taxonomy" id="334625"/>
    <lineage>
        <taxon>Eukaryota</taxon>
        <taxon>Metazoa</taxon>
        <taxon>Ecdysozoa</taxon>
        <taxon>Arthropoda</taxon>
        <taxon>Chelicerata</taxon>
        <taxon>Arachnida</taxon>
        <taxon>Acari</taxon>
        <taxon>Acariformes</taxon>
        <taxon>Sarcoptiformes</taxon>
        <taxon>Oribatida</taxon>
        <taxon>Brachypylina</taxon>
        <taxon>Oppioidea</taxon>
        <taxon>Oppiidae</taxon>
        <taxon>Oppiella</taxon>
    </lineage>
</organism>
<dbReference type="InterPro" id="IPR046342">
    <property type="entry name" value="CBS_dom_sf"/>
</dbReference>
<dbReference type="PANTHER" id="PTHR45711:SF6">
    <property type="entry name" value="CHLORIDE CHANNEL PROTEIN"/>
    <property type="match status" value="1"/>
</dbReference>
<evidence type="ECO:0000313" key="6">
    <source>
        <dbReference type="Proteomes" id="UP000728032"/>
    </source>
</evidence>
<dbReference type="GO" id="GO:0008021">
    <property type="term" value="C:synaptic vesicle"/>
    <property type="evidence" value="ECO:0007669"/>
    <property type="project" value="TreeGrafter"/>
</dbReference>
<comment type="subcellular location">
    <subcellularLocation>
        <location evidence="1">Endosome membrane</location>
        <topology evidence="1">Multi-pass membrane protein</topology>
    </subcellularLocation>
</comment>